<proteinExistence type="evidence at transcript level"/>
<evidence type="ECO:0000256" key="3">
    <source>
        <dbReference type="ARBA" id="ARBA00022448"/>
    </source>
</evidence>
<dbReference type="Gene3D" id="1.20.1280.290">
    <property type="match status" value="2"/>
</dbReference>
<gene>
    <name evidence="12" type="primary">SWEET15</name>
</gene>
<dbReference type="Pfam" id="PF03083">
    <property type="entry name" value="MtN3_slv"/>
    <property type="match status" value="2"/>
</dbReference>
<dbReference type="InterPro" id="IPR047664">
    <property type="entry name" value="SWEET"/>
</dbReference>
<reference evidence="12" key="1">
    <citation type="journal article" date="2019" name="BMC Plant Biol.">
        <title>Genome-wide identification and expression analysis of SWEET gene family in Litchi chinensis reveal the involvement of LcSWEET2a/3b in early seed development.</title>
        <authorList>
            <person name="Xie H."/>
            <person name="Wang D."/>
            <person name="Qin Y."/>
            <person name="Ma A."/>
            <person name="Fu J."/>
            <person name="Qin Y."/>
            <person name="Hu G."/>
            <person name="Zhao J."/>
        </authorList>
    </citation>
    <scope>NUCLEOTIDE SEQUENCE</scope>
</reference>
<evidence type="ECO:0000256" key="1">
    <source>
        <dbReference type="ARBA" id="ARBA00004651"/>
    </source>
</evidence>
<evidence type="ECO:0000256" key="4">
    <source>
        <dbReference type="ARBA" id="ARBA00022475"/>
    </source>
</evidence>
<evidence type="ECO:0000256" key="11">
    <source>
        <dbReference type="SAM" id="MobiDB-lite"/>
    </source>
</evidence>
<comment type="function">
    <text evidence="10">Mediates both low-affinity uptake and efflux of sugar across the membrane.</text>
</comment>
<feature type="transmembrane region" description="Helical" evidence="10">
    <location>
        <begin position="48"/>
        <end position="65"/>
    </location>
</feature>
<keyword evidence="6 10" id="KW-0812">Transmembrane</keyword>
<feature type="transmembrane region" description="Helical" evidence="10">
    <location>
        <begin position="165"/>
        <end position="187"/>
    </location>
</feature>
<evidence type="ECO:0000256" key="10">
    <source>
        <dbReference type="RuleBase" id="RU910715"/>
    </source>
</evidence>
<name>A0A6C0G8Y3_LITCN</name>
<keyword evidence="5 10" id="KW-0762">Sugar transport</keyword>
<keyword evidence="4" id="KW-1003">Cell membrane</keyword>
<dbReference type="FunFam" id="1.20.1280.290:FF:000003">
    <property type="entry name" value="Bidirectional sugar transporter SWEET"/>
    <property type="match status" value="1"/>
</dbReference>
<evidence type="ECO:0000256" key="2">
    <source>
        <dbReference type="ARBA" id="ARBA00007809"/>
    </source>
</evidence>
<comment type="similarity">
    <text evidence="2 10">Belongs to the SWEET sugar transporter family.</text>
</comment>
<accession>A0A6C0G8Y3</accession>
<keyword evidence="7" id="KW-0677">Repeat</keyword>
<dbReference type="FunFam" id="1.20.1280.290:FF:000001">
    <property type="entry name" value="Bidirectional sugar transporter SWEET"/>
    <property type="match status" value="1"/>
</dbReference>
<dbReference type="PANTHER" id="PTHR10791:SF222">
    <property type="entry name" value="BIDIRECTIONAL SUGAR TRANSPORTER SWEET15"/>
    <property type="match status" value="1"/>
</dbReference>
<keyword evidence="9 10" id="KW-0472">Membrane</keyword>
<keyword evidence="8 10" id="KW-1133">Transmembrane helix</keyword>
<feature type="compositionally biased region" description="Basic and acidic residues" evidence="11">
    <location>
        <begin position="277"/>
        <end position="291"/>
    </location>
</feature>
<dbReference type="GO" id="GO:0005886">
    <property type="term" value="C:plasma membrane"/>
    <property type="evidence" value="ECO:0007669"/>
    <property type="project" value="UniProtKB-SubCell"/>
</dbReference>
<feature type="transmembrane region" description="Helical" evidence="10">
    <location>
        <begin position="71"/>
        <end position="94"/>
    </location>
</feature>
<feature type="transmembrane region" description="Helical" evidence="10">
    <location>
        <begin position="193"/>
        <end position="214"/>
    </location>
</feature>
<evidence type="ECO:0000256" key="8">
    <source>
        <dbReference type="ARBA" id="ARBA00022989"/>
    </source>
</evidence>
<sequence length="300" mass="33617">MAIMINHHTLAVAFGVLGNIISFFVFLAPVPTFYRIFKKKSTESFQSIPYLVALFSSMLWTYYALIKGDAFLLITINSFGCIIETIYIVIFLVYATIDKRNSALKIFLSMNLGAFSLILVITHFVLKGNQQIVVLGWICVGFSVSVFAAPLSIMALVIKTKSVEFMPFTLSFFLTMSAVMWFGYGLLLKDICIALPNVIGFLLGLVQMMLYVYYKYARKVEKVADETDLPELTAKNIVIFRGVGGDDVLVPVDIQRSVKNNDEIKEDAPEVVVEIQTEEHRGQPKKQEKSFEISNGISPA</sequence>
<feature type="transmembrane region" description="Helical" evidence="10">
    <location>
        <begin position="12"/>
        <end position="36"/>
    </location>
</feature>
<feature type="region of interest" description="Disordered" evidence="11">
    <location>
        <begin position="275"/>
        <end position="300"/>
    </location>
</feature>
<feature type="transmembrane region" description="Helical" evidence="10">
    <location>
        <begin position="132"/>
        <end position="158"/>
    </location>
</feature>
<comment type="subcellular location">
    <subcellularLocation>
        <location evidence="1 10">Cell membrane</location>
        <topology evidence="1 10">Multi-pass membrane protein</topology>
    </subcellularLocation>
</comment>
<dbReference type="PANTHER" id="PTHR10791">
    <property type="entry name" value="RAG1-ACTIVATING PROTEIN 1"/>
    <property type="match status" value="1"/>
</dbReference>
<evidence type="ECO:0000256" key="7">
    <source>
        <dbReference type="ARBA" id="ARBA00022737"/>
    </source>
</evidence>
<evidence type="ECO:0000256" key="5">
    <source>
        <dbReference type="ARBA" id="ARBA00022597"/>
    </source>
</evidence>
<organism evidence="12">
    <name type="scientific">Litchi chinensis</name>
    <name type="common">Lychee</name>
    <dbReference type="NCBI Taxonomy" id="151069"/>
    <lineage>
        <taxon>Eukaryota</taxon>
        <taxon>Viridiplantae</taxon>
        <taxon>Streptophyta</taxon>
        <taxon>Embryophyta</taxon>
        <taxon>Tracheophyta</taxon>
        <taxon>Spermatophyta</taxon>
        <taxon>Magnoliopsida</taxon>
        <taxon>eudicotyledons</taxon>
        <taxon>Gunneridae</taxon>
        <taxon>Pentapetalae</taxon>
        <taxon>rosids</taxon>
        <taxon>malvids</taxon>
        <taxon>Sapindales</taxon>
        <taxon>Sapindaceae</taxon>
        <taxon>Litchi</taxon>
    </lineage>
</organism>
<evidence type="ECO:0000313" key="12">
    <source>
        <dbReference type="EMBL" id="QHT64215.1"/>
    </source>
</evidence>
<evidence type="ECO:0000256" key="9">
    <source>
        <dbReference type="ARBA" id="ARBA00023136"/>
    </source>
</evidence>
<dbReference type="GO" id="GO:0008515">
    <property type="term" value="F:sucrose transmembrane transporter activity"/>
    <property type="evidence" value="ECO:0007669"/>
    <property type="project" value="UniProtKB-ARBA"/>
</dbReference>
<dbReference type="InterPro" id="IPR004316">
    <property type="entry name" value="SWEET_rpt"/>
</dbReference>
<keyword evidence="3 10" id="KW-0813">Transport</keyword>
<feature type="transmembrane region" description="Helical" evidence="10">
    <location>
        <begin position="106"/>
        <end position="126"/>
    </location>
</feature>
<protein>
    <recommendedName>
        <fullName evidence="10">Bidirectional sugar transporter SWEET</fullName>
    </recommendedName>
</protein>
<dbReference type="AlphaFoldDB" id="A0A6C0G8Y3"/>
<evidence type="ECO:0000256" key="6">
    <source>
        <dbReference type="ARBA" id="ARBA00022692"/>
    </source>
</evidence>
<dbReference type="EMBL" id="MN480584">
    <property type="protein sequence ID" value="QHT64215.1"/>
    <property type="molecule type" value="mRNA"/>
</dbReference>
<dbReference type="GO" id="GO:0051119">
    <property type="term" value="F:sugar transmembrane transporter activity"/>
    <property type="evidence" value="ECO:0007669"/>
    <property type="project" value="InterPro"/>
</dbReference>